<evidence type="ECO:0000256" key="1">
    <source>
        <dbReference type="SAM" id="SignalP"/>
    </source>
</evidence>
<evidence type="ECO:0000313" key="2">
    <source>
        <dbReference type="EMBL" id="TCS39346.1"/>
    </source>
</evidence>
<dbReference type="InterPro" id="IPR022562">
    <property type="entry name" value="DUF3466"/>
</dbReference>
<dbReference type="OrthoDB" id="108960at2"/>
<gene>
    <name evidence="2" type="ORF">EDC30_101302</name>
</gene>
<feature type="signal peptide" evidence="1">
    <location>
        <begin position="1"/>
        <end position="22"/>
    </location>
</feature>
<dbReference type="Pfam" id="PF11949">
    <property type="entry name" value="DUF3466"/>
    <property type="match status" value="1"/>
</dbReference>
<dbReference type="RefSeq" id="WP_132256620.1">
    <property type="nucleotide sequence ID" value="NZ_SLZQ01000001.1"/>
</dbReference>
<dbReference type="InterPro" id="IPR014262">
    <property type="entry name" value="HAF_rpt"/>
</dbReference>
<dbReference type="EMBL" id="SLZQ01000001">
    <property type="protein sequence ID" value="TCS39346.1"/>
    <property type="molecule type" value="Genomic_DNA"/>
</dbReference>
<protein>
    <submittedName>
        <fullName evidence="2">Putative HAF family extracellular repeat protein</fullName>
    </submittedName>
</protein>
<comment type="caution">
    <text evidence="2">The sequence shown here is derived from an EMBL/GenBank/DDBJ whole genome shotgun (WGS) entry which is preliminary data.</text>
</comment>
<dbReference type="NCBIfam" id="TIGR02913">
    <property type="entry name" value="HAF_rpt"/>
    <property type="match status" value="6"/>
</dbReference>
<keyword evidence="1" id="KW-0732">Signal</keyword>
<accession>A0A4R3I0U7</accession>
<keyword evidence="3" id="KW-1185">Reference proteome</keyword>
<organism evidence="2 3">
    <name type="scientific">Paucimonas lemoignei</name>
    <name type="common">Pseudomonas lemoignei</name>
    <dbReference type="NCBI Taxonomy" id="29443"/>
    <lineage>
        <taxon>Bacteria</taxon>
        <taxon>Pseudomonadati</taxon>
        <taxon>Pseudomonadota</taxon>
        <taxon>Betaproteobacteria</taxon>
        <taxon>Burkholderiales</taxon>
        <taxon>Burkholderiaceae</taxon>
        <taxon>Paucimonas</taxon>
    </lineage>
</organism>
<sequence>MSKWSWNKFCLTLCTGALTVLAAPSQAASGSYAFTDLGTLKNQSPRPIVFETARAFGINDSVQIVGDSITSFTGEPSNHAFLYNGGTMTDLGTLMGPTSEASATGYAINNVGQIAGTSYVEFGGNFAINHAFIYSGGAMRDLGTLGGSNSYGYAVNNAGQLVGRSQASFTPGANPRTDPAPYRAFLYSGGRMADLGTLGGSNSSAYGINTGGYVVGTSQVAGDAATRAFVYRGGRMIDLGTLGGANSTAYGINDTGHIVGTSDLAGNNRSHAFFHDGSAMRDLGTLGGSTSVAKAINNAGQIVGSSRVNNLPYDPLNYSTYSQAFLYENGRMINLNHLPEVRNSGWVLLEATAINNSGQIVGYGYIRGDERFRAFLLTPSCGGRNGPPMQGPKHPRK</sequence>
<feature type="chain" id="PRO_5020800062" evidence="1">
    <location>
        <begin position="23"/>
        <end position="397"/>
    </location>
</feature>
<dbReference type="AlphaFoldDB" id="A0A4R3I0U7"/>
<proteinExistence type="predicted"/>
<dbReference type="Proteomes" id="UP000295382">
    <property type="component" value="Unassembled WGS sequence"/>
</dbReference>
<name>A0A4R3I0U7_PAULE</name>
<evidence type="ECO:0000313" key="3">
    <source>
        <dbReference type="Proteomes" id="UP000295382"/>
    </source>
</evidence>
<reference evidence="2 3" key="1">
    <citation type="submission" date="2019-03" db="EMBL/GenBank/DDBJ databases">
        <title>Genomic Encyclopedia of Type Strains, Phase IV (KMG-IV): sequencing the most valuable type-strain genomes for metagenomic binning, comparative biology and taxonomic classification.</title>
        <authorList>
            <person name="Goeker M."/>
        </authorList>
    </citation>
    <scope>NUCLEOTIDE SEQUENCE [LARGE SCALE GENOMIC DNA]</scope>
    <source>
        <strain evidence="2 3">DSM 7445</strain>
    </source>
</reference>